<reference evidence="2" key="1">
    <citation type="journal article" date="2017" name="Nat. Ecol. Evol.">
        <title>Genome expansion and lineage-specific genetic innovations in the forest pathogenic fungi Armillaria.</title>
        <authorList>
            <person name="Sipos G."/>
            <person name="Prasanna A.N."/>
            <person name="Walter M.C."/>
            <person name="O'Connor E."/>
            <person name="Balint B."/>
            <person name="Krizsan K."/>
            <person name="Kiss B."/>
            <person name="Hess J."/>
            <person name="Varga T."/>
            <person name="Slot J."/>
            <person name="Riley R."/>
            <person name="Boka B."/>
            <person name="Rigling D."/>
            <person name="Barry K."/>
            <person name="Lee J."/>
            <person name="Mihaltcheva S."/>
            <person name="LaButti K."/>
            <person name="Lipzen A."/>
            <person name="Waldron R."/>
            <person name="Moloney N.M."/>
            <person name="Sperisen C."/>
            <person name="Kredics L."/>
            <person name="Vagvoelgyi C."/>
            <person name="Patrignani A."/>
            <person name="Fitzpatrick D."/>
            <person name="Nagy I."/>
            <person name="Doyle S."/>
            <person name="Anderson J.B."/>
            <person name="Grigoriev I.V."/>
            <person name="Gueldener U."/>
            <person name="Muensterkoetter M."/>
            <person name="Nagy L.G."/>
        </authorList>
    </citation>
    <scope>NUCLEOTIDE SEQUENCE [LARGE SCALE GENOMIC DNA]</scope>
    <source>
        <strain evidence="2">Ar21-2</strain>
    </source>
</reference>
<sequence length="98" mass="11208">MHVAYHRWSGFEQLSMCLLRLQFALDMSSFLVHGLRERRRFLLSLVKRQCSSLLFSISLSPLAAHLSGSGEKIVIDGRIPLDSRRTCTKTRLPRTPLP</sequence>
<dbReference type="Proteomes" id="UP000217790">
    <property type="component" value="Unassembled WGS sequence"/>
</dbReference>
<dbReference type="InParanoid" id="A0A2H3EE00"/>
<dbReference type="AlphaFoldDB" id="A0A2H3EE00"/>
<evidence type="ECO:0000313" key="1">
    <source>
        <dbReference type="EMBL" id="PBL04255.1"/>
    </source>
</evidence>
<organism evidence="1 2">
    <name type="scientific">Armillaria gallica</name>
    <name type="common">Bulbous honey fungus</name>
    <name type="synonym">Armillaria bulbosa</name>
    <dbReference type="NCBI Taxonomy" id="47427"/>
    <lineage>
        <taxon>Eukaryota</taxon>
        <taxon>Fungi</taxon>
        <taxon>Dikarya</taxon>
        <taxon>Basidiomycota</taxon>
        <taxon>Agaricomycotina</taxon>
        <taxon>Agaricomycetes</taxon>
        <taxon>Agaricomycetidae</taxon>
        <taxon>Agaricales</taxon>
        <taxon>Marasmiineae</taxon>
        <taxon>Physalacriaceae</taxon>
        <taxon>Armillaria</taxon>
    </lineage>
</organism>
<gene>
    <name evidence="1" type="ORF">ARMGADRAFT_47567</name>
</gene>
<proteinExistence type="predicted"/>
<name>A0A2H3EE00_ARMGA</name>
<evidence type="ECO:0000313" key="2">
    <source>
        <dbReference type="Proteomes" id="UP000217790"/>
    </source>
</evidence>
<dbReference type="EMBL" id="KZ293644">
    <property type="protein sequence ID" value="PBL04255.1"/>
    <property type="molecule type" value="Genomic_DNA"/>
</dbReference>
<keyword evidence="2" id="KW-1185">Reference proteome</keyword>
<protein>
    <submittedName>
        <fullName evidence="1">Uncharacterized protein</fullName>
    </submittedName>
</protein>
<accession>A0A2H3EE00</accession>